<comment type="cofactor">
    <cofactor evidence="2">
        <name>K(+)</name>
        <dbReference type="ChEBI" id="CHEBI:29103"/>
    </cofactor>
</comment>
<keyword evidence="12 14" id="KW-0324">Glycolysis</keyword>
<dbReference type="GO" id="GO:0000287">
    <property type="term" value="F:magnesium ion binding"/>
    <property type="evidence" value="ECO:0007669"/>
    <property type="project" value="InterPro"/>
</dbReference>
<dbReference type="EC" id="2.7.1.40" evidence="5 14"/>
<proteinExistence type="inferred from homology"/>
<keyword evidence="20" id="KW-1185">Reference proteome</keyword>
<evidence type="ECO:0000259" key="17">
    <source>
        <dbReference type="Pfam" id="PF00224"/>
    </source>
</evidence>
<keyword evidence="10" id="KW-0067">ATP-binding</keyword>
<dbReference type="AlphaFoldDB" id="A0A0R0HCJ5"/>
<dbReference type="GO" id="GO:0004743">
    <property type="term" value="F:pyruvate kinase activity"/>
    <property type="evidence" value="ECO:0000318"/>
    <property type="project" value="GO_Central"/>
</dbReference>
<dbReference type="InterPro" id="IPR015793">
    <property type="entry name" value="Pyrv_Knase_brl"/>
</dbReference>
<dbReference type="FunFam" id="3.20.20.60:FF:000025">
    <property type="entry name" value="Pyruvate kinase"/>
    <property type="match status" value="1"/>
</dbReference>
<comment type="similarity">
    <text evidence="4 14">Belongs to the pyruvate kinase family.</text>
</comment>
<dbReference type="PANTHER" id="PTHR11817">
    <property type="entry name" value="PYRUVATE KINASE"/>
    <property type="match status" value="1"/>
</dbReference>
<dbReference type="GO" id="GO:0009570">
    <property type="term" value="C:chloroplast stroma"/>
    <property type="evidence" value="ECO:0000318"/>
    <property type="project" value="GO_Central"/>
</dbReference>
<evidence type="ECO:0000256" key="12">
    <source>
        <dbReference type="ARBA" id="ARBA00023152"/>
    </source>
</evidence>
<organism evidence="18">
    <name type="scientific">Glycine max</name>
    <name type="common">Soybean</name>
    <name type="synonym">Glycine hispida</name>
    <dbReference type="NCBI Taxonomy" id="3847"/>
    <lineage>
        <taxon>Eukaryota</taxon>
        <taxon>Viridiplantae</taxon>
        <taxon>Streptophyta</taxon>
        <taxon>Embryophyta</taxon>
        <taxon>Tracheophyta</taxon>
        <taxon>Spermatophyta</taxon>
        <taxon>Magnoliopsida</taxon>
        <taxon>eudicotyledons</taxon>
        <taxon>Gunneridae</taxon>
        <taxon>Pentapetalae</taxon>
        <taxon>rosids</taxon>
        <taxon>fabids</taxon>
        <taxon>Fabales</taxon>
        <taxon>Fabaceae</taxon>
        <taxon>Papilionoideae</taxon>
        <taxon>50 kb inversion clade</taxon>
        <taxon>NPAAA clade</taxon>
        <taxon>indigoferoid/millettioid clade</taxon>
        <taxon>Phaseoleae</taxon>
        <taxon>Glycine</taxon>
        <taxon>Glycine subgen. Soja</taxon>
    </lineage>
</organism>
<evidence type="ECO:0000256" key="10">
    <source>
        <dbReference type="ARBA" id="ARBA00022840"/>
    </source>
</evidence>
<evidence type="ECO:0000256" key="7">
    <source>
        <dbReference type="ARBA" id="ARBA00022723"/>
    </source>
</evidence>
<dbReference type="UniPathway" id="UPA00109">
    <property type="reaction ID" value="UER00188"/>
</dbReference>
<evidence type="ECO:0000256" key="6">
    <source>
        <dbReference type="ARBA" id="ARBA00022679"/>
    </source>
</evidence>
<keyword evidence="8" id="KW-0547">Nucleotide-binding</keyword>
<accession>A0A0R0HCJ5</accession>
<comment type="pathway">
    <text evidence="3 14">Carbohydrate degradation; glycolysis; pyruvate from D-glyceraldehyde 3-phosphate: step 5/5.</text>
</comment>
<keyword evidence="16" id="KW-0472">Membrane</keyword>
<evidence type="ECO:0000313" key="19">
    <source>
        <dbReference type="EnsemblPlants" id="KRH24949"/>
    </source>
</evidence>
<evidence type="ECO:0000256" key="14">
    <source>
        <dbReference type="RuleBase" id="RU000504"/>
    </source>
</evidence>
<dbReference type="InterPro" id="IPR001697">
    <property type="entry name" value="Pyr_Knase"/>
</dbReference>
<dbReference type="GO" id="GO:0005524">
    <property type="term" value="F:ATP binding"/>
    <property type="evidence" value="ECO:0007669"/>
    <property type="project" value="UniProtKB-KW"/>
</dbReference>
<feature type="transmembrane region" description="Helical" evidence="16">
    <location>
        <begin position="111"/>
        <end position="134"/>
    </location>
</feature>
<dbReference type="InterPro" id="IPR018209">
    <property type="entry name" value="Pyrv_Knase_AS"/>
</dbReference>
<reference evidence="18" key="3">
    <citation type="submission" date="2018-07" db="EMBL/GenBank/DDBJ databases">
        <title>WGS assembly of Glycine max.</title>
        <authorList>
            <person name="Schmutz J."/>
            <person name="Cannon S."/>
            <person name="Schlueter J."/>
            <person name="Ma J."/>
            <person name="Mitros T."/>
            <person name="Nelson W."/>
            <person name="Hyten D."/>
            <person name="Song Q."/>
            <person name="Thelen J."/>
            <person name="Cheng J."/>
            <person name="Xu D."/>
            <person name="Hellsten U."/>
            <person name="May G."/>
            <person name="Yu Y."/>
            <person name="Sakurai T."/>
            <person name="Umezawa T."/>
            <person name="Bhattacharyya M."/>
            <person name="Sandhu D."/>
            <person name="Valliyodan B."/>
            <person name="Lindquist E."/>
            <person name="Peto M."/>
            <person name="Grant D."/>
            <person name="Shu S."/>
            <person name="Goodstein D."/>
            <person name="Barry K."/>
            <person name="Futrell-Griggs M."/>
            <person name="Abernathy B."/>
            <person name="Du J."/>
            <person name="Tian Z."/>
            <person name="Zhu L."/>
            <person name="Gill N."/>
            <person name="Joshi T."/>
            <person name="Libault M."/>
            <person name="Sethuraman A."/>
            <person name="Zhang X."/>
            <person name="Shinozaki K."/>
            <person name="Nguyen H."/>
            <person name="Wing R."/>
            <person name="Cregan P."/>
            <person name="Specht J."/>
            <person name="Grimwood J."/>
            <person name="Rokhsar D."/>
            <person name="Stacey G."/>
            <person name="Shoemaker R."/>
            <person name="Jackson S."/>
        </authorList>
    </citation>
    <scope>NUCLEOTIDE SEQUENCE</scope>
    <source>
        <tissue evidence="18">Callus</tissue>
    </source>
</reference>
<dbReference type="EMBL" id="CM000845">
    <property type="protein sequence ID" value="KRH24949.1"/>
    <property type="molecule type" value="Genomic_DNA"/>
</dbReference>
<dbReference type="PROSITE" id="PS00110">
    <property type="entry name" value="PYRUVATE_KINASE"/>
    <property type="match status" value="1"/>
</dbReference>
<dbReference type="GO" id="GO:0005737">
    <property type="term" value="C:cytoplasm"/>
    <property type="evidence" value="ECO:0000318"/>
    <property type="project" value="GO_Central"/>
</dbReference>
<dbReference type="STRING" id="3847.A0A0R0HCJ5"/>
<evidence type="ECO:0000256" key="13">
    <source>
        <dbReference type="ARBA" id="ARBA00023317"/>
    </source>
</evidence>
<dbReference type="EnsemblPlants" id="KRH24949">
    <property type="protein sequence ID" value="KRH24949"/>
    <property type="gene ID" value="GLYMA_12G072800"/>
</dbReference>
<name>A0A0R0HCJ5_SOYBN</name>
<keyword evidence="6 14" id="KW-0808">Transferase</keyword>
<feature type="compositionally biased region" description="Basic and acidic residues" evidence="15">
    <location>
        <begin position="514"/>
        <end position="537"/>
    </location>
</feature>
<dbReference type="SMR" id="A0A0R0HCJ5"/>
<evidence type="ECO:0000256" key="11">
    <source>
        <dbReference type="ARBA" id="ARBA00022842"/>
    </source>
</evidence>
<evidence type="ECO:0000313" key="20">
    <source>
        <dbReference type="Proteomes" id="UP000008827"/>
    </source>
</evidence>
<comment type="catalytic activity">
    <reaction evidence="14">
        <text>pyruvate + ATP = phosphoenolpyruvate + ADP + H(+)</text>
        <dbReference type="Rhea" id="RHEA:18157"/>
        <dbReference type="ChEBI" id="CHEBI:15361"/>
        <dbReference type="ChEBI" id="CHEBI:15378"/>
        <dbReference type="ChEBI" id="CHEBI:30616"/>
        <dbReference type="ChEBI" id="CHEBI:58702"/>
        <dbReference type="ChEBI" id="CHEBI:456216"/>
        <dbReference type="EC" id="2.7.1.40"/>
    </reaction>
</comment>
<comment type="cofactor">
    <cofactor evidence="1">
        <name>Mg(2+)</name>
        <dbReference type="ChEBI" id="CHEBI:18420"/>
    </cofactor>
</comment>
<dbReference type="InParanoid" id="A0A0R0HCJ5"/>
<feature type="region of interest" description="Disordered" evidence="15">
    <location>
        <begin position="490"/>
        <end position="537"/>
    </location>
</feature>
<keyword evidence="16" id="KW-1133">Transmembrane helix</keyword>
<evidence type="ECO:0000313" key="18">
    <source>
        <dbReference type="EMBL" id="KRH24949.1"/>
    </source>
</evidence>
<dbReference type="GO" id="GO:0030955">
    <property type="term" value="F:potassium ion binding"/>
    <property type="evidence" value="ECO:0007669"/>
    <property type="project" value="InterPro"/>
</dbReference>
<dbReference type="Proteomes" id="UP000008827">
    <property type="component" value="Chromosome 12"/>
</dbReference>
<keyword evidence="9 14" id="KW-0418">Kinase</keyword>
<dbReference type="Pfam" id="PF00224">
    <property type="entry name" value="PK"/>
    <property type="match status" value="1"/>
</dbReference>
<dbReference type="Gene3D" id="3.20.20.60">
    <property type="entry name" value="Phosphoenolpyruvate-binding domains"/>
    <property type="match status" value="1"/>
</dbReference>
<keyword evidence="16" id="KW-0812">Transmembrane</keyword>
<evidence type="ECO:0000256" key="2">
    <source>
        <dbReference type="ARBA" id="ARBA00001958"/>
    </source>
</evidence>
<dbReference type="InterPro" id="IPR040442">
    <property type="entry name" value="Pyrv_kinase-like_dom_sf"/>
</dbReference>
<evidence type="ECO:0000256" key="15">
    <source>
        <dbReference type="SAM" id="MobiDB-lite"/>
    </source>
</evidence>
<evidence type="ECO:0000256" key="1">
    <source>
        <dbReference type="ARBA" id="ARBA00001946"/>
    </source>
</evidence>
<keyword evidence="11 14" id="KW-0460">Magnesium</keyword>
<reference evidence="19" key="2">
    <citation type="submission" date="2018-02" db="UniProtKB">
        <authorList>
            <consortium name="EnsemblPlants"/>
        </authorList>
    </citation>
    <scope>IDENTIFICATION</scope>
    <source>
        <strain evidence="19">Williams 82</strain>
    </source>
</reference>
<keyword evidence="13" id="KW-0670">Pyruvate</keyword>
<sequence>MEPFRKNHIDIQLLCNDETPHSYVCALWFLKQLDVYFLLFDGWVVDACQLFDDIGWVADATSARPFIKWFCSGAIRSKYLAHAQPNPHEMLPQHPTFHDSAYPKRMLDKRVAILFCATWTCVLFGKGGMMSMVVKSKTKDSVKYEVVDGGKLKSRGNCATLPSITEKDWDDITFGVDNKVDFYVVSFVKDAEFVHELKNYLKSCGADIHVIVKIESAESIPNFHSIITASNGAMVARGDLGTELPIEEVPLLQGEIINLCHTMGKAVIVATNMLDSMIVHPTPTRTEVSNIAIVVREGSDGIMLSGETAHGKFPLKVVQVMHTVALWTEATIPSGKMPPNIGQVLKNHMSEMFAYHATMMSNTLGTSIIVSTGTGFMAQVVFLDHILIVTDRVTATENGLPPHKATPLFDKLAFEKTQQALVLTLRAKHPTSKIQINHVTNNNRTTSSNKSAHQRQIPKLNTRIQTMPPQTQNLLHALDSNKCHRTPKLTSTKHVSAKRKKQNAPKTIKRNSKKGTEIGSERETESYVAELKEAEFA</sequence>
<feature type="domain" description="Pyruvate kinase barrel" evidence="17">
    <location>
        <begin position="126"/>
        <end position="318"/>
    </location>
</feature>
<dbReference type="SUPFAM" id="SSF51621">
    <property type="entry name" value="Phosphoenolpyruvate/pyruvate domain"/>
    <property type="match status" value="1"/>
</dbReference>
<dbReference type="PRINTS" id="PR01050">
    <property type="entry name" value="PYRUVTKNASE"/>
</dbReference>
<evidence type="ECO:0000256" key="8">
    <source>
        <dbReference type="ARBA" id="ARBA00022741"/>
    </source>
</evidence>
<evidence type="ECO:0000256" key="3">
    <source>
        <dbReference type="ARBA" id="ARBA00004997"/>
    </source>
</evidence>
<protein>
    <recommendedName>
        <fullName evidence="5 14">Pyruvate kinase</fullName>
        <ecNumber evidence="5 14">2.7.1.40</ecNumber>
    </recommendedName>
</protein>
<evidence type="ECO:0000256" key="5">
    <source>
        <dbReference type="ARBA" id="ARBA00012142"/>
    </source>
</evidence>
<dbReference type="GO" id="GO:0016301">
    <property type="term" value="F:kinase activity"/>
    <property type="evidence" value="ECO:0007669"/>
    <property type="project" value="UniProtKB-KW"/>
</dbReference>
<reference evidence="18 19" key="1">
    <citation type="journal article" date="2010" name="Nature">
        <title>Genome sequence of the palaeopolyploid soybean.</title>
        <authorList>
            <person name="Schmutz J."/>
            <person name="Cannon S.B."/>
            <person name="Schlueter J."/>
            <person name="Ma J."/>
            <person name="Mitros T."/>
            <person name="Nelson W."/>
            <person name="Hyten D.L."/>
            <person name="Song Q."/>
            <person name="Thelen J.J."/>
            <person name="Cheng J."/>
            <person name="Xu D."/>
            <person name="Hellsten U."/>
            <person name="May G.D."/>
            <person name="Yu Y."/>
            <person name="Sakurai T."/>
            <person name="Umezawa T."/>
            <person name="Bhattacharyya M.K."/>
            <person name="Sandhu D."/>
            <person name="Valliyodan B."/>
            <person name="Lindquist E."/>
            <person name="Peto M."/>
            <person name="Grant D."/>
            <person name="Shu S."/>
            <person name="Goodstein D."/>
            <person name="Barry K."/>
            <person name="Futrell-Griggs M."/>
            <person name="Abernathy B."/>
            <person name="Du J."/>
            <person name="Tian Z."/>
            <person name="Zhu L."/>
            <person name="Gill N."/>
            <person name="Joshi T."/>
            <person name="Libault M."/>
            <person name="Sethuraman A."/>
            <person name="Zhang X.-C."/>
            <person name="Shinozaki K."/>
            <person name="Nguyen H.T."/>
            <person name="Wing R.A."/>
            <person name="Cregan P."/>
            <person name="Specht J."/>
            <person name="Grimwood J."/>
            <person name="Rokhsar D."/>
            <person name="Stacey G."/>
            <person name="Shoemaker R.C."/>
            <person name="Jackson S.A."/>
        </authorList>
    </citation>
    <scope>NUCLEOTIDE SEQUENCE</scope>
    <source>
        <strain evidence="19">cv. Williams 82</strain>
        <tissue evidence="18">Callus</tissue>
    </source>
</reference>
<feature type="compositionally biased region" description="Basic residues" evidence="15">
    <location>
        <begin position="495"/>
        <end position="513"/>
    </location>
</feature>
<dbReference type="InterPro" id="IPR015813">
    <property type="entry name" value="Pyrv/PenolPyrv_kinase-like_dom"/>
</dbReference>
<evidence type="ECO:0000256" key="4">
    <source>
        <dbReference type="ARBA" id="ARBA00008663"/>
    </source>
</evidence>
<evidence type="ECO:0000256" key="9">
    <source>
        <dbReference type="ARBA" id="ARBA00022777"/>
    </source>
</evidence>
<dbReference type="Gramene" id="KRH24949">
    <property type="protein sequence ID" value="KRH24949"/>
    <property type="gene ID" value="GLYMA_12G072800"/>
</dbReference>
<gene>
    <name evidence="18" type="ORF">GLYMA_12G072800</name>
</gene>
<dbReference type="GO" id="GO:0006096">
    <property type="term" value="P:glycolytic process"/>
    <property type="evidence" value="ECO:0000318"/>
    <property type="project" value="GO_Central"/>
</dbReference>
<keyword evidence="7" id="KW-0479">Metal-binding</keyword>
<evidence type="ECO:0000256" key="16">
    <source>
        <dbReference type="SAM" id="Phobius"/>
    </source>
</evidence>